<dbReference type="GO" id="GO:0000776">
    <property type="term" value="C:kinetochore"/>
    <property type="evidence" value="ECO:0007669"/>
    <property type="project" value="TreeGrafter"/>
</dbReference>
<dbReference type="AlphaFoldDB" id="A0A2G8K8S5"/>
<dbReference type="STRING" id="307972.A0A2G8K8S5"/>
<comment type="similarity">
    <text evidence="2">Belongs to the MAD1 family.</text>
</comment>
<dbReference type="PANTHER" id="PTHR23168">
    <property type="entry name" value="MITOTIC SPINDLE ASSEMBLY CHECKPOINT PROTEIN MAD1 MITOTIC ARREST DEFICIENT-LIKE PROTEIN 1"/>
    <property type="match status" value="1"/>
</dbReference>
<gene>
    <name evidence="8" type="ORF">BSL78_18728</name>
</gene>
<dbReference type="EMBL" id="MRZV01000778">
    <property type="protein sequence ID" value="PIK44404.1"/>
    <property type="molecule type" value="Genomic_DNA"/>
</dbReference>
<feature type="coiled-coil region" evidence="7">
    <location>
        <begin position="5"/>
        <end position="270"/>
    </location>
</feature>
<sequence>MSSPLQLLEEQVEDLRNKLTVLVNRDGKLSEELSNLKSSKDTLREKHDNEMKELKQKKLKLENALQDLQMSSRSHISKLKNELTQKDSMVETMETALEELKMQLKQQMRRAANAGSNRRTIEEYRVELFQLKQTNMELLQKIEDHKDSVSLAKAVGDDVKRMPILEEENKRLAKENEYLRATNENNYLLREKVIGLEAKLGRAEKKLTDISRLQVEKEDLEEKNARLEAMISKLGRGSDSEDLKEKIKQLEEENHEHKEMIKMYKDLQNMKGDFDPTRTKVLTFSSNPAAELRKKRTEDERKLIEQVEVLKERVRILEEMGHEANTQDIKLQLEKRNSKEVDELKKELEASELRGQRLKEVFKSKIHDFREACYRLTGYRISTPSDNEYNLISMYADRESDKLLFRSTSDGEMQLLENEYSGSLTDLIEAHLQQQDSIPAFLSGLTLDLFSKQTMVMQHHSLM</sequence>
<dbReference type="InterPro" id="IPR008672">
    <property type="entry name" value="Mad1"/>
</dbReference>
<evidence type="ECO:0000256" key="6">
    <source>
        <dbReference type="ARBA" id="ARBA00023306"/>
    </source>
</evidence>
<evidence type="ECO:0000256" key="4">
    <source>
        <dbReference type="ARBA" id="ARBA00022776"/>
    </source>
</evidence>
<evidence type="ECO:0000313" key="9">
    <source>
        <dbReference type="Proteomes" id="UP000230750"/>
    </source>
</evidence>
<dbReference type="OrthoDB" id="331602at2759"/>
<dbReference type="GO" id="GO:0005635">
    <property type="term" value="C:nuclear envelope"/>
    <property type="evidence" value="ECO:0007669"/>
    <property type="project" value="TreeGrafter"/>
</dbReference>
<evidence type="ECO:0000256" key="3">
    <source>
        <dbReference type="ARBA" id="ARBA00022618"/>
    </source>
</evidence>
<dbReference type="Gene3D" id="6.10.250.90">
    <property type="match status" value="1"/>
</dbReference>
<name>A0A2G8K8S5_STIJA</name>
<dbReference type="Gene3D" id="1.20.5.170">
    <property type="match status" value="1"/>
</dbReference>
<evidence type="ECO:0000256" key="5">
    <source>
        <dbReference type="ARBA" id="ARBA00023242"/>
    </source>
</evidence>
<keyword evidence="9" id="KW-1185">Reference proteome</keyword>
<keyword evidence="4" id="KW-0498">Mitosis</keyword>
<keyword evidence="7" id="KW-0175">Coiled coil</keyword>
<dbReference type="SUPFAM" id="SSF75704">
    <property type="entry name" value="Mitotic arrest deficient-like 1, Mad1"/>
    <property type="match status" value="1"/>
</dbReference>
<dbReference type="PANTHER" id="PTHR23168:SF0">
    <property type="entry name" value="MITOTIC SPINDLE ASSEMBLY CHECKPOINT PROTEIN MAD1"/>
    <property type="match status" value="1"/>
</dbReference>
<reference evidence="8 9" key="1">
    <citation type="journal article" date="2017" name="PLoS Biol.">
        <title>The sea cucumber genome provides insights into morphological evolution and visceral regeneration.</title>
        <authorList>
            <person name="Zhang X."/>
            <person name="Sun L."/>
            <person name="Yuan J."/>
            <person name="Sun Y."/>
            <person name="Gao Y."/>
            <person name="Zhang L."/>
            <person name="Li S."/>
            <person name="Dai H."/>
            <person name="Hamel J.F."/>
            <person name="Liu C."/>
            <person name="Yu Y."/>
            <person name="Liu S."/>
            <person name="Lin W."/>
            <person name="Guo K."/>
            <person name="Jin S."/>
            <person name="Xu P."/>
            <person name="Storey K.B."/>
            <person name="Huan P."/>
            <person name="Zhang T."/>
            <person name="Zhou Y."/>
            <person name="Zhang J."/>
            <person name="Lin C."/>
            <person name="Li X."/>
            <person name="Xing L."/>
            <person name="Huo D."/>
            <person name="Sun M."/>
            <person name="Wang L."/>
            <person name="Mercier A."/>
            <person name="Li F."/>
            <person name="Yang H."/>
            <person name="Xiang J."/>
        </authorList>
    </citation>
    <scope>NUCLEOTIDE SEQUENCE [LARGE SCALE GENOMIC DNA]</scope>
    <source>
        <strain evidence="8">Shaxun</strain>
        <tissue evidence="8">Muscle</tissue>
    </source>
</reference>
<dbReference type="GO" id="GO:0007094">
    <property type="term" value="P:mitotic spindle assembly checkpoint signaling"/>
    <property type="evidence" value="ECO:0007669"/>
    <property type="project" value="InterPro"/>
</dbReference>
<keyword evidence="5" id="KW-0539">Nucleus</keyword>
<dbReference type="GO" id="GO:0072686">
    <property type="term" value="C:mitotic spindle"/>
    <property type="evidence" value="ECO:0007669"/>
    <property type="project" value="TreeGrafter"/>
</dbReference>
<evidence type="ECO:0000256" key="2">
    <source>
        <dbReference type="ARBA" id="ARBA00008029"/>
    </source>
</evidence>
<feature type="coiled-coil region" evidence="7">
    <location>
        <begin position="300"/>
        <end position="361"/>
    </location>
</feature>
<keyword evidence="6" id="KW-0131">Cell cycle</keyword>
<protein>
    <submittedName>
        <fullName evidence="8">Putative mitotic spindle assembly checkpoint protein MAD1 isoform X3</fullName>
    </submittedName>
</protein>
<dbReference type="GO" id="GO:0051315">
    <property type="term" value="P:attachment of mitotic spindle microtubules to kinetochore"/>
    <property type="evidence" value="ECO:0007669"/>
    <property type="project" value="TreeGrafter"/>
</dbReference>
<dbReference type="Gene3D" id="3.30.457.60">
    <property type="match status" value="1"/>
</dbReference>
<dbReference type="Proteomes" id="UP000230750">
    <property type="component" value="Unassembled WGS sequence"/>
</dbReference>
<dbReference type="FunFam" id="3.30.457.60:FF:000002">
    <property type="entry name" value="Mitotic spindle assembly checkpoint protein MAD1"/>
    <property type="match status" value="1"/>
</dbReference>
<evidence type="ECO:0000256" key="1">
    <source>
        <dbReference type="ARBA" id="ARBA00004123"/>
    </source>
</evidence>
<proteinExistence type="inferred from homology"/>
<keyword evidence="3" id="KW-0132">Cell division</keyword>
<accession>A0A2G8K8S5</accession>
<evidence type="ECO:0000256" key="7">
    <source>
        <dbReference type="SAM" id="Coils"/>
    </source>
</evidence>
<comment type="subcellular location">
    <subcellularLocation>
        <location evidence="1">Nucleus</location>
    </subcellularLocation>
</comment>
<dbReference type="GO" id="GO:0051301">
    <property type="term" value="P:cell division"/>
    <property type="evidence" value="ECO:0007669"/>
    <property type="project" value="UniProtKB-KW"/>
</dbReference>
<comment type="caution">
    <text evidence="8">The sequence shown here is derived from an EMBL/GenBank/DDBJ whole genome shotgun (WGS) entry which is preliminary data.</text>
</comment>
<evidence type="ECO:0000313" key="8">
    <source>
        <dbReference type="EMBL" id="PIK44404.1"/>
    </source>
</evidence>
<organism evidence="8 9">
    <name type="scientific">Stichopus japonicus</name>
    <name type="common">Sea cucumber</name>
    <dbReference type="NCBI Taxonomy" id="307972"/>
    <lineage>
        <taxon>Eukaryota</taxon>
        <taxon>Metazoa</taxon>
        <taxon>Echinodermata</taxon>
        <taxon>Eleutherozoa</taxon>
        <taxon>Echinozoa</taxon>
        <taxon>Holothuroidea</taxon>
        <taxon>Aspidochirotacea</taxon>
        <taxon>Aspidochirotida</taxon>
        <taxon>Stichopodidae</taxon>
        <taxon>Apostichopus</taxon>
    </lineage>
</organism>
<dbReference type="Pfam" id="PF05557">
    <property type="entry name" value="MAD"/>
    <property type="match status" value="1"/>
</dbReference>